<dbReference type="PROSITE" id="PS50181">
    <property type="entry name" value="FBOX"/>
    <property type="match status" value="1"/>
</dbReference>
<gene>
    <name evidence="3" type="ORF">CONLIGDRAFT_705427</name>
</gene>
<evidence type="ECO:0000256" key="1">
    <source>
        <dbReference type="SAM" id="MobiDB-lite"/>
    </source>
</evidence>
<accession>A0A1J7J2R7</accession>
<dbReference type="Pfam" id="PF00646">
    <property type="entry name" value="F-box"/>
    <property type="match status" value="1"/>
</dbReference>
<dbReference type="SMART" id="SM00256">
    <property type="entry name" value="FBOX"/>
    <property type="match status" value="1"/>
</dbReference>
<dbReference type="Gene3D" id="1.20.1280.50">
    <property type="match status" value="1"/>
</dbReference>
<feature type="compositionally biased region" description="Basic and acidic residues" evidence="1">
    <location>
        <begin position="344"/>
        <end position="355"/>
    </location>
</feature>
<reference evidence="3 4" key="1">
    <citation type="submission" date="2016-10" db="EMBL/GenBank/DDBJ databases">
        <title>Draft genome sequence of Coniochaeta ligniaria NRRL30616, a lignocellulolytic fungus for bioabatement of inhibitors in plant biomass hydrolysates.</title>
        <authorList>
            <consortium name="DOE Joint Genome Institute"/>
            <person name="Jimenez D.J."/>
            <person name="Hector R.E."/>
            <person name="Riley R."/>
            <person name="Sun H."/>
            <person name="Grigoriev I.V."/>
            <person name="Van Elsas J.D."/>
            <person name="Nichols N.N."/>
        </authorList>
    </citation>
    <scope>NUCLEOTIDE SEQUENCE [LARGE SCALE GENOMIC DNA]</scope>
    <source>
        <strain evidence="3 4">NRRL 30616</strain>
    </source>
</reference>
<name>A0A1J7J2R7_9PEZI</name>
<dbReference type="STRING" id="1408157.A0A1J7J2R7"/>
<dbReference type="InterPro" id="IPR036047">
    <property type="entry name" value="F-box-like_dom_sf"/>
</dbReference>
<sequence length="379" mass="43090">MASLEELPAELFAWLTESYKVPEMARHGGRNSPDERPRYEPLHHHYPGQSSLGQLDLFPAEILSQIFEHLDFLSLGHMCAVSRRARSVVDCLLSYRELLEHVPRTLTRLAETGLLQCHSVLQLRQTLHTSRCASCLDQFGEYLFLPTCERPWTASRVYVWPVVVRKEREKAGIGQIPICVASRYSQHDAVLYPGSASGPSWTGLMQIPFEIRSATTHGSKSLCERTDRLPIVRFPYITGLSVDYGHPCRGCGRVLTTHLDNIFSTEWPRMYPSETNHRVSISIKDAGRRRTSTEHMAHIRHCLGSRGILEEVKDCSNMTERGKRRAAELLTELVDIALQPSWNHDYDKKRGKDDQDSQDQGSEGQDNYEGLESDTQTDD</sequence>
<dbReference type="OrthoDB" id="2687876at2759"/>
<feature type="domain" description="F-box" evidence="2">
    <location>
        <begin position="52"/>
        <end position="98"/>
    </location>
</feature>
<dbReference type="AlphaFoldDB" id="A0A1J7J2R7"/>
<protein>
    <recommendedName>
        <fullName evidence="2">F-box domain-containing protein</fullName>
    </recommendedName>
</protein>
<dbReference type="SUPFAM" id="SSF81383">
    <property type="entry name" value="F-box domain"/>
    <property type="match status" value="1"/>
</dbReference>
<evidence type="ECO:0000259" key="2">
    <source>
        <dbReference type="PROSITE" id="PS50181"/>
    </source>
</evidence>
<dbReference type="Proteomes" id="UP000182658">
    <property type="component" value="Unassembled WGS sequence"/>
</dbReference>
<feature type="compositionally biased region" description="Acidic residues" evidence="1">
    <location>
        <begin position="369"/>
        <end position="379"/>
    </location>
</feature>
<dbReference type="InterPro" id="IPR001810">
    <property type="entry name" value="F-box_dom"/>
</dbReference>
<organism evidence="3 4">
    <name type="scientific">Coniochaeta ligniaria NRRL 30616</name>
    <dbReference type="NCBI Taxonomy" id="1408157"/>
    <lineage>
        <taxon>Eukaryota</taxon>
        <taxon>Fungi</taxon>
        <taxon>Dikarya</taxon>
        <taxon>Ascomycota</taxon>
        <taxon>Pezizomycotina</taxon>
        <taxon>Sordariomycetes</taxon>
        <taxon>Sordariomycetidae</taxon>
        <taxon>Coniochaetales</taxon>
        <taxon>Coniochaetaceae</taxon>
        <taxon>Coniochaeta</taxon>
    </lineage>
</organism>
<feature type="region of interest" description="Disordered" evidence="1">
    <location>
        <begin position="343"/>
        <end position="379"/>
    </location>
</feature>
<dbReference type="CDD" id="cd09917">
    <property type="entry name" value="F-box_SF"/>
    <property type="match status" value="1"/>
</dbReference>
<evidence type="ECO:0000313" key="3">
    <source>
        <dbReference type="EMBL" id="OIW27609.1"/>
    </source>
</evidence>
<dbReference type="InParanoid" id="A0A1J7J2R7"/>
<dbReference type="EMBL" id="KV875099">
    <property type="protein sequence ID" value="OIW27609.1"/>
    <property type="molecule type" value="Genomic_DNA"/>
</dbReference>
<proteinExistence type="predicted"/>
<evidence type="ECO:0000313" key="4">
    <source>
        <dbReference type="Proteomes" id="UP000182658"/>
    </source>
</evidence>
<keyword evidence="4" id="KW-1185">Reference proteome</keyword>